<dbReference type="PANTHER" id="PTHR24164:SF4">
    <property type="entry name" value="RELA-ASSOCIATED INHIBITOR"/>
    <property type="match status" value="1"/>
</dbReference>
<dbReference type="PROSITE" id="PS50002">
    <property type="entry name" value="SH3"/>
    <property type="match status" value="1"/>
</dbReference>
<dbReference type="Pfam" id="PF00018">
    <property type="entry name" value="SH3_1"/>
    <property type="match status" value="1"/>
</dbReference>
<dbReference type="InterPro" id="IPR036770">
    <property type="entry name" value="Ankyrin_rpt-contain_sf"/>
</dbReference>
<proteinExistence type="predicted"/>
<keyword evidence="2" id="KW-0040">ANK repeat</keyword>
<dbReference type="PROSITE" id="PS50088">
    <property type="entry name" value="ANK_REPEAT"/>
    <property type="match status" value="1"/>
</dbReference>
<sequence>MNQQRGMSGSLLMNMDMELNASLATADELSKELGSMWEECSPATDTPEYKSSGYRSSPVGSNEKLSKPAPVSSSRDQPAQASYFSYKPTSHPDHGQSAKSLDSTTAGKYQGSPRPTSLYFPDRQTPPPSGPPLTFSSDSLSSYDQRSLPRQLSRSPSPRVMRRNPPFPVYESGQSGLSSPRSLPFERSPSPHLGYPANSSTLPRNFKTCKSQDDSLGRQRPPSPWNDLDLDVGYKRTSRQQQGLDKYRTLPSNIMLFGNWRESNQDASPSQAKDMPVQMIAPYVSMLPRPTPHSPRGSPRYSQPPIISRIAIPPGSPQGQQHRPIPLSVIMRLQHPYWARENAIATWGQAGDTATYRNTQQPQPQPQPQPQFERPAGVKVVTPEGPPAPVLDSGAVEPELEGLGVGEMMEVAPRPLSPTRLQPVLPPDAEPLPQMEELLRIRAEIPRALKKRSSIDNPVPFNPPAQHKKYQQVTSKLFQWNKRIEDLGSDAGLSELGENSSLAAVIPEPVTQTHAAKGLRSILKKPKSESSGRRARLSPLVMLLDASLVGELDVVQSAVQEMSDPSQPNDEGITALHNAICGGHYPVVEFLVQIAANINAVDSHGWTPLQCAASCNDRLLCEFLVRNGAAILAVTESDGATAAQKCDPYAPNFEECEQFLRGAEESMGVLNNGVLYALWDYTPCNPDELPFRDGDMVTILQRDDEGDWWWASLCGREGFVHKKYFGLYPRVRPKSMSS</sequence>
<reference evidence="6 7" key="1">
    <citation type="submission" date="2021-05" db="EMBL/GenBank/DDBJ databases">
        <authorList>
            <person name="Zahm M."/>
            <person name="Klopp C."/>
            <person name="Cabau C."/>
            <person name="Kuhl H."/>
            <person name="Suciu R."/>
            <person name="Ciorpac M."/>
            <person name="Holostenco D."/>
            <person name="Gessner J."/>
            <person name="Wuertz S."/>
            <person name="Hohne C."/>
            <person name="Stock M."/>
            <person name="Gislard M."/>
            <person name="Lluch J."/>
            <person name="Milhes M."/>
            <person name="Lampietro C."/>
            <person name="Lopez Roques C."/>
            <person name="Donnadieu C."/>
            <person name="Du K."/>
            <person name="Schartl M."/>
            <person name="Guiguen Y."/>
        </authorList>
    </citation>
    <scope>NUCLEOTIDE SEQUENCE [LARGE SCALE GENOMIC DNA]</scope>
    <source>
        <strain evidence="6">Hh-F2</strain>
        <tissue evidence="6">Blood</tissue>
    </source>
</reference>
<evidence type="ECO:0000313" key="7">
    <source>
        <dbReference type="Proteomes" id="UP001369086"/>
    </source>
</evidence>
<dbReference type="SMART" id="SM00248">
    <property type="entry name" value="ANK"/>
    <property type="match status" value="2"/>
</dbReference>
<dbReference type="InterPro" id="IPR028320">
    <property type="entry name" value="iASPP"/>
</dbReference>
<dbReference type="SMART" id="SM00326">
    <property type="entry name" value="SH3"/>
    <property type="match status" value="1"/>
</dbReference>
<feature type="compositionally biased region" description="Polar residues" evidence="4">
    <location>
        <begin position="172"/>
        <end position="181"/>
    </location>
</feature>
<feature type="compositionally biased region" description="Polar residues" evidence="4">
    <location>
        <begin position="71"/>
        <end position="83"/>
    </location>
</feature>
<comment type="caution">
    <text evidence="6">The sequence shown here is derived from an EMBL/GenBank/DDBJ whole genome shotgun (WGS) entry which is preliminary data.</text>
</comment>
<evidence type="ECO:0000256" key="3">
    <source>
        <dbReference type="PROSITE-ProRule" id="PRU00192"/>
    </source>
</evidence>
<evidence type="ECO:0000259" key="5">
    <source>
        <dbReference type="PROSITE" id="PS50002"/>
    </source>
</evidence>
<evidence type="ECO:0000256" key="1">
    <source>
        <dbReference type="ARBA" id="ARBA00022443"/>
    </source>
</evidence>
<dbReference type="PROSITE" id="PS50297">
    <property type="entry name" value="ANK_REP_REGION"/>
    <property type="match status" value="1"/>
</dbReference>
<feature type="compositionally biased region" description="Polar residues" evidence="4">
    <location>
        <begin position="97"/>
        <end position="107"/>
    </location>
</feature>
<name>A0ABR0YE79_HUSHU</name>
<dbReference type="Pfam" id="PF12796">
    <property type="entry name" value="Ank_2"/>
    <property type="match status" value="1"/>
</dbReference>
<dbReference type="EMBL" id="JAHFZB010000035">
    <property type="protein sequence ID" value="KAK6470706.1"/>
    <property type="molecule type" value="Genomic_DNA"/>
</dbReference>
<dbReference type="Proteomes" id="UP001369086">
    <property type="component" value="Unassembled WGS sequence"/>
</dbReference>
<feature type="repeat" description="ANK" evidence="2">
    <location>
        <begin position="571"/>
        <end position="603"/>
    </location>
</feature>
<keyword evidence="1 3" id="KW-0728">SH3 domain</keyword>
<gene>
    <name evidence="6" type="ORF">HHUSO_G31015</name>
</gene>
<dbReference type="InterPro" id="IPR002110">
    <property type="entry name" value="Ankyrin_rpt"/>
</dbReference>
<protein>
    <submittedName>
        <fullName evidence="6">RelA-associated inhibitor-like isoform X2</fullName>
    </submittedName>
</protein>
<feature type="region of interest" description="Disordered" evidence="4">
    <location>
        <begin position="35"/>
        <end position="230"/>
    </location>
</feature>
<accession>A0ABR0YE79</accession>
<feature type="region of interest" description="Disordered" evidence="4">
    <location>
        <begin position="354"/>
        <end position="374"/>
    </location>
</feature>
<keyword evidence="7" id="KW-1185">Reference proteome</keyword>
<dbReference type="InterPro" id="IPR036028">
    <property type="entry name" value="SH3-like_dom_sf"/>
</dbReference>
<dbReference type="SUPFAM" id="SSF50044">
    <property type="entry name" value="SH3-domain"/>
    <property type="match status" value="1"/>
</dbReference>
<evidence type="ECO:0000256" key="2">
    <source>
        <dbReference type="PROSITE-ProRule" id="PRU00023"/>
    </source>
</evidence>
<feature type="domain" description="SH3" evidence="5">
    <location>
        <begin position="670"/>
        <end position="730"/>
    </location>
</feature>
<dbReference type="PANTHER" id="PTHR24164">
    <property type="entry name" value="RELA-ASSOCIATED INHIBITOR"/>
    <property type="match status" value="1"/>
</dbReference>
<organism evidence="6 7">
    <name type="scientific">Huso huso</name>
    <name type="common">Beluga</name>
    <name type="synonym">Acipenser huso</name>
    <dbReference type="NCBI Taxonomy" id="61971"/>
    <lineage>
        <taxon>Eukaryota</taxon>
        <taxon>Metazoa</taxon>
        <taxon>Chordata</taxon>
        <taxon>Craniata</taxon>
        <taxon>Vertebrata</taxon>
        <taxon>Euteleostomi</taxon>
        <taxon>Actinopterygii</taxon>
        <taxon>Chondrostei</taxon>
        <taxon>Acipenseriformes</taxon>
        <taxon>Acipenseridae</taxon>
        <taxon>Huso</taxon>
    </lineage>
</organism>
<evidence type="ECO:0000313" key="6">
    <source>
        <dbReference type="EMBL" id="KAK6470706.1"/>
    </source>
</evidence>
<dbReference type="Gene3D" id="1.25.40.20">
    <property type="entry name" value="Ankyrin repeat-containing domain"/>
    <property type="match status" value="1"/>
</dbReference>
<evidence type="ECO:0000256" key="4">
    <source>
        <dbReference type="SAM" id="MobiDB-lite"/>
    </source>
</evidence>
<dbReference type="SUPFAM" id="SSF48403">
    <property type="entry name" value="Ankyrin repeat"/>
    <property type="match status" value="1"/>
</dbReference>
<feature type="compositionally biased region" description="Low complexity" evidence="4">
    <location>
        <begin position="136"/>
        <end position="159"/>
    </location>
</feature>
<dbReference type="InterPro" id="IPR001452">
    <property type="entry name" value="SH3_domain"/>
</dbReference>